<dbReference type="GO" id="GO:0046872">
    <property type="term" value="F:metal ion binding"/>
    <property type="evidence" value="ECO:0007669"/>
    <property type="project" value="UniProtKB-KW"/>
</dbReference>
<evidence type="ECO:0000256" key="7">
    <source>
        <dbReference type="ARBA" id="ARBA00022837"/>
    </source>
</evidence>
<comment type="catalytic activity">
    <reaction evidence="9">
        <text>feruloyl-polysaccharide + H2O = ferulate + polysaccharide.</text>
        <dbReference type="EC" id="3.1.1.73"/>
    </reaction>
</comment>
<keyword evidence="12" id="KW-1185">Reference proteome</keyword>
<evidence type="ECO:0000256" key="4">
    <source>
        <dbReference type="ARBA" id="ARBA00022723"/>
    </source>
</evidence>
<evidence type="ECO:0000256" key="5">
    <source>
        <dbReference type="ARBA" id="ARBA00022729"/>
    </source>
</evidence>
<dbReference type="InterPro" id="IPR029058">
    <property type="entry name" value="AB_hydrolase_fold"/>
</dbReference>
<name>A0A9P6CCQ4_9AGAR</name>
<evidence type="ECO:0000256" key="2">
    <source>
        <dbReference type="ARBA" id="ARBA00022487"/>
    </source>
</evidence>
<dbReference type="EMBL" id="MU150292">
    <property type="protein sequence ID" value="KAF9460926.1"/>
    <property type="molecule type" value="Genomic_DNA"/>
</dbReference>
<dbReference type="Pfam" id="PF07519">
    <property type="entry name" value="Tannase"/>
    <property type="match status" value="1"/>
</dbReference>
<evidence type="ECO:0000256" key="8">
    <source>
        <dbReference type="ARBA" id="ARBA00023157"/>
    </source>
</evidence>
<evidence type="ECO:0000313" key="12">
    <source>
        <dbReference type="Proteomes" id="UP000807353"/>
    </source>
</evidence>
<dbReference type="EC" id="3.1.1.-" evidence="10"/>
<feature type="chain" id="PRO_5040538399" description="Carboxylic ester hydrolase" evidence="10">
    <location>
        <begin position="27"/>
        <end position="541"/>
    </location>
</feature>
<keyword evidence="5 10" id="KW-0732">Signal</keyword>
<evidence type="ECO:0000313" key="11">
    <source>
        <dbReference type="EMBL" id="KAF9460926.1"/>
    </source>
</evidence>
<feature type="signal peptide" evidence="10">
    <location>
        <begin position="1"/>
        <end position="26"/>
    </location>
</feature>
<keyword evidence="3" id="KW-0119">Carbohydrate metabolism</keyword>
<dbReference type="AlphaFoldDB" id="A0A9P6CCQ4"/>
<evidence type="ECO:0000256" key="1">
    <source>
        <dbReference type="ARBA" id="ARBA00006249"/>
    </source>
</evidence>
<keyword evidence="7" id="KW-0106">Calcium</keyword>
<dbReference type="GO" id="GO:0030600">
    <property type="term" value="F:feruloyl esterase activity"/>
    <property type="evidence" value="ECO:0007669"/>
    <property type="project" value="UniProtKB-EC"/>
</dbReference>
<dbReference type="OrthoDB" id="3039123at2759"/>
<evidence type="ECO:0000256" key="9">
    <source>
        <dbReference type="ARBA" id="ARBA00034075"/>
    </source>
</evidence>
<keyword evidence="3" id="KW-0858">Xylan degradation</keyword>
<evidence type="ECO:0000256" key="6">
    <source>
        <dbReference type="ARBA" id="ARBA00022801"/>
    </source>
</evidence>
<keyword evidence="8" id="KW-1015">Disulfide bond</keyword>
<dbReference type="Proteomes" id="UP000807353">
    <property type="component" value="Unassembled WGS sequence"/>
</dbReference>
<organism evidence="11 12">
    <name type="scientific">Collybia nuda</name>
    <dbReference type="NCBI Taxonomy" id="64659"/>
    <lineage>
        <taxon>Eukaryota</taxon>
        <taxon>Fungi</taxon>
        <taxon>Dikarya</taxon>
        <taxon>Basidiomycota</taxon>
        <taxon>Agaricomycotina</taxon>
        <taxon>Agaricomycetes</taxon>
        <taxon>Agaricomycetidae</taxon>
        <taxon>Agaricales</taxon>
        <taxon>Tricholomatineae</taxon>
        <taxon>Clitocybaceae</taxon>
        <taxon>Collybia</taxon>
    </lineage>
</organism>
<gene>
    <name evidence="11" type="ORF">BDZ94DRAFT_1168683</name>
</gene>
<evidence type="ECO:0000256" key="10">
    <source>
        <dbReference type="RuleBase" id="RU361238"/>
    </source>
</evidence>
<dbReference type="PANTHER" id="PTHR33938">
    <property type="entry name" value="FERULOYL ESTERASE B-RELATED"/>
    <property type="match status" value="1"/>
</dbReference>
<reference evidence="11" key="1">
    <citation type="submission" date="2020-11" db="EMBL/GenBank/DDBJ databases">
        <authorList>
            <consortium name="DOE Joint Genome Institute"/>
            <person name="Ahrendt S."/>
            <person name="Riley R."/>
            <person name="Andreopoulos W."/>
            <person name="Labutti K."/>
            <person name="Pangilinan J."/>
            <person name="Ruiz-Duenas F.J."/>
            <person name="Barrasa J.M."/>
            <person name="Sanchez-Garcia M."/>
            <person name="Camarero S."/>
            <person name="Miyauchi S."/>
            <person name="Serrano A."/>
            <person name="Linde D."/>
            <person name="Babiker R."/>
            <person name="Drula E."/>
            <person name="Ayuso-Fernandez I."/>
            <person name="Pacheco R."/>
            <person name="Padilla G."/>
            <person name="Ferreira P."/>
            <person name="Barriuso J."/>
            <person name="Kellner H."/>
            <person name="Castanera R."/>
            <person name="Alfaro M."/>
            <person name="Ramirez L."/>
            <person name="Pisabarro A.G."/>
            <person name="Kuo A."/>
            <person name="Tritt A."/>
            <person name="Lipzen A."/>
            <person name="He G."/>
            <person name="Yan M."/>
            <person name="Ng V."/>
            <person name="Cullen D."/>
            <person name="Martin F."/>
            <person name="Rosso M.-N."/>
            <person name="Henrissat B."/>
            <person name="Hibbett D."/>
            <person name="Martinez A.T."/>
            <person name="Grigoriev I.V."/>
        </authorList>
    </citation>
    <scope>NUCLEOTIDE SEQUENCE</scope>
    <source>
        <strain evidence="11">CBS 247.69</strain>
    </source>
</reference>
<comment type="similarity">
    <text evidence="1 10">Belongs to the tannase family.</text>
</comment>
<accession>A0A9P6CCQ4</accession>
<comment type="caution">
    <text evidence="11">The sequence shown here is derived from an EMBL/GenBank/DDBJ whole genome shotgun (WGS) entry which is preliminary data.</text>
</comment>
<dbReference type="SUPFAM" id="SSF53474">
    <property type="entry name" value="alpha/beta-Hydrolases"/>
    <property type="match status" value="1"/>
</dbReference>
<dbReference type="GO" id="GO:0045493">
    <property type="term" value="P:xylan catabolic process"/>
    <property type="evidence" value="ECO:0007669"/>
    <property type="project" value="UniProtKB-KW"/>
</dbReference>
<dbReference type="PANTHER" id="PTHR33938:SF15">
    <property type="entry name" value="FERULOYL ESTERASE B-RELATED"/>
    <property type="match status" value="1"/>
</dbReference>
<evidence type="ECO:0000256" key="3">
    <source>
        <dbReference type="ARBA" id="ARBA00022651"/>
    </source>
</evidence>
<dbReference type="InterPro" id="IPR011118">
    <property type="entry name" value="Tannase/feruloyl_esterase"/>
</dbReference>
<sequence length="541" mass="59380">MPQQTRRVLSWTGVLLPLYILSGAQAQNLSTSVSHAQFVTRCGSFASKASIPGTTIYFSQYVAAGTNLSLAENEPSCGITHWTVPVDICRLGMAVPSSNTSEISVEAWLPFNYTGRFLATTNRGLGGCKSILYNELDYATSLGFASVGMNTGYNSSTAAPMLNNENAIADYAYRSAHLGTVAGKEVTKVFYGAPSRKSYYLGCSSGGRQGFKEAQDFPEDFDGILAGSPALALTRVVSWGAYLSQAVGSPDSDTFITDDKWALIQEEVLRQCDKIDGAADGILENPDMCQFVPEVLLCDGARTTRCLTPKQAEAVRNIFSPVYGVDGKLLYPRMQPGINTKRVVPFYFNGLPSDLSEDWFRHVVYNDTTWDGRTFTLNDAAVALAQNPFNVETWNGNLSAFAARNGKLLSYHGLQDYVISPEISQLYYSHVSRTMNLTPSKLDNFYRLFMISGMDHCRDGDGAWAIGQDESSKARRRPNENALMALVRWVEEGVAPEVLRGTKLGQDGVTPEFWRAHCKWPKKNRYVGPGAPTNEGSWVCV</sequence>
<keyword evidence="2" id="KW-0719">Serine esterase</keyword>
<keyword evidence="6 10" id="KW-0378">Hydrolase</keyword>
<protein>
    <recommendedName>
        <fullName evidence="10">Carboxylic ester hydrolase</fullName>
        <ecNumber evidence="10">3.1.1.-</ecNumber>
    </recommendedName>
</protein>
<proteinExistence type="inferred from homology"/>
<keyword evidence="3" id="KW-0624">Polysaccharide degradation</keyword>
<keyword evidence="4" id="KW-0479">Metal-binding</keyword>